<dbReference type="InterPro" id="IPR002300">
    <property type="entry name" value="aa-tRNA-synth_Ia"/>
</dbReference>
<dbReference type="Proteomes" id="UP000298049">
    <property type="component" value="Chromosome"/>
</dbReference>
<dbReference type="PANTHER" id="PTHR43740">
    <property type="entry name" value="LEUCYL-TRNA SYNTHETASE"/>
    <property type="match status" value="1"/>
</dbReference>
<feature type="short sequence motif" description="'KMSKS' region" evidence="9">
    <location>
        <begin position="621"/>
        <end position="625"/>
    </location>
</feature>
<keyword evidence="3 9" id="KW-0436">Ligase</keyword>
<dbReference type="FunFam" id="2.20.28.290:FF:000001">
    <property type="entry name" value="Leucine--tRNA ligase"/>
    <property type="match status" value="1"/>
</dbReference>
<dbReference type="SUPFAM" id="SSF47323">
    <property type="entry name" value="Anticodon-binding domain of a subclass of class I aminoacyl-tRNA synthetases"/>
    <property type="match status" value="1"/>
</dbReference>
<dbReference type="Pfam" id="PF09334">
    <property type="entry name" value="tRNA-synt_1g"/>
    <property type="match status" value="1"/>
</dbReference>
<evidence type="ECO:0000256" key="7">
    <source>
        <dbReference type="ARBA" id="ARBA00023146"/>
    </source>
</evidence>
<dbReference type="OrthoDB" id="9810365at2"/>
<dbReference type="Pfam" id="PF13603">
    <property type="entry name" value="tRNA-synt_1_2"/>
    <property type="match status" value="1"/>
</dbReference>
<gene>
    <name evidence="9" type="primary">leuS</name>
    <name evidence="15" type="ORF">soil367_12010</name>
</gene>
<dbReference type="Gene3D" id="3.40.50.620">
    <property type="entry name" value="HUPs"/>
    <property type="match status" value="2"/>
</dbReference>
<dbReference type="RefSeq" id="WP_136549304.1">
    <property type="nucleotide sequence ID" value="NZ_CP031093.1"/>
</dbReference>
<feature type="short sequence motif" description="'HIGH' region" evidence="9">
    <location>
        <begin position="42"/>
        <end position="52"/>
    </location>
</feature>
<keyword evidence="5 9" id="KW-0067">ATP-binding</keyword>
<dbReference type="FunFam" id="1.10.730.10:FF:000011">
    <property type="entry name" value="Leucine--tRNA ligase chloroplastic/mitochondrial"/>
    <property type="match status" value="1"/>
</dbReference>
<keyword evidence="4 9" id="KW-0547">Nucleotide-binding</keyword>
<dbReference type="GO" id="GO:0005524">
    <property type="term" value="F:ATP binding"/>
    <property type="evidence" value="ECO:0007669"/>
    <property type="project" value="UniProtKB-UniRule"/>
</dbReference>
<keyword evidence="16" id="KW-1185">Reference proteome</keyword>
<dbReference type="InterPro" id="IPR025709">
    <property type="entry name" value="Leu_tRNA-synth_edit"/>
</dbReference>
<dbReference type="InterPro" id="IPR015413">
    <property type="entry name" value="Methionyl/Leucyl_tRNA_Synth"/>
</dbReference>
<name>A0A4P7XKX9_9ALTE</name>
<dbReference type="FunFam" id="3.90.740.10:FF:000012">
    <property type="entry name" value="Leucine--tRNA ligase"/>
    <property type="match status" value="1"/>
</dbReference>
<dbReference type="AlphaFoldDB" id="A0A4P7XKX9"/>
<accession>A0A4P7XKX9</accession>
<dbReference type="SUPFAM" id="SSF52374">
    <property type="entry name" value="Nucleotidylyl transferase"/>
    <property type="match status" value="1"/>
</dbReference>
<dbReference type="NCBIfam" id="TIGR00396">
    <property type="entry name" value="leuS_bact"/>
    <property type="match status" value="1"/>
</dbReference>
<dbReference type="Gene3D" id="1.10.730.10">
    <property type="entry name" value="Isoleucyl-tRNA Synthetase, Domain 1"/>
    <property type="match status" value="1"/>
</dbReference>
<dbReference type="EC" id="6.1.1.4" evidence="9"/>
<comment type="catalytic activity">
    <reaction evidence="8 9">
        <text>tRNA(Leu) + L-leucine + ATP = L-leucyl-tRNA(Leu) + AMP + diphosphate</text>
        <dbReference type="Rhea" id="RHEA:11688"/>
        <dbReference type="Rhea" id="RHEA-COMP:9613"/>
        <dbReference type="Rhea" id="RHEA-COMP:9622"/>
        <dbReference type="ChEBI" id="CHEBI:30616"/>
        <dbReference type="ChEBI" id="CHEBI:33019"/>
        <dbReference type="ChEBI" id="CHEBI:57427"/>
        <dbReference type="ChEBI" id="CHEBI:78442"/>
        <dbReference type="ChEBI" id="CHEBI:78494"/>
        <dbReference type="ChEBI" id="CHEBI:456215"/>
        <dbReference type="EC" id="6.1.1.4"/>
    </reaction>
</comment>
<evidence type="ECO:0000256" key="2">
    <source>
        <dbReference type="ARBA" id="ARBA00022490"/>
    </source>
</evidence>
<dbReference type="FunFam" id="3.10.20.590:FF:000001">
    <property type="entry name" value="Leucine--tRNA ligase"/>
    <property type="match status" value="1"/>
</dbReference>
<dbReference type="GO" id="GO:0006429">
    <property type="term" value="P:leucyl-tRNA aminoacylation"/>
    <property type="evidence" value="ECO:0007669"/>
    <property type="project" value="UniProtKB-UniRule"/>
</dbReference>
<dbReference type="InterPro" id="IPR009080">
    <property type="entry name" value="tRNAsynth_Ia_anticodon-bd"/>
</dbReference>
<dbReference type="Pfam" id="PF08264">
    <property type="entry name" value="Anticodon_1"/>
    <property type="match status" value="1"/>
</dbReference>
<reference evidence="15 16" key="1">
    <citation type="submission" date="2018-07" db="EMBL/GenBank/DDBJ databases">
        <title>Marsedoiliclastica nanhaica gen. nov. sp. nov., a novel marine hydrocarbonoclastic bacterium isolated from an in-situ enriched hydrocarbon-degrading consortium in deep-sea sediment.</title>
        <authorList>
            <person name="Dong C."/>
            <person name="Ma T."/>
            <person name="Liu R."/>
            <person name="Shao Z."/>
        </authorList>
    </citation>
    <scope>NUCLEOTIDE SEQUENCE [LARGE SCALE GENOMIC DNA]</scope>
    <source>
        <strain evidence="16">soil36-7</strain>
    </source>
</reference>
<feature type="binding site" evidence="9">
    <location>
        <position position="624"/>
    </location>
    <ligand>
        <name>ATP</name>
        <dbReference type="ChEBI" id="CHEBI:30616"/>
    </ligand>
</feature>
<evidence type="ECO:0000259" key="13">
    <source>
        <dbReference type="Pfam" id="PF09334"/>
    </source>
</evidence>
<feature type="domain" description="Methionyl/Leucyl tRNA synthetase" evidence="13">
    <location>
        <begin position="39"/>
        <end position="171"/>
    </location>
</feature>
<dbReference type="PRINTS" id="PR00985">
    <property type="entry name" value="TRNASYNTHLEU"/>
</dbReference>
<protein>
    <recommendedName>
        <fullName evidence="9">Leucine--tRNA ligase</fullName>
        <ecNumber evidence="9">6.1.1.4</ecNumber>
    </recommendedName>
    <alternativeName>
        <fullName evidence="9">Leucyl-tRNA synthetase</fullName>
        <shortName evidence="9">LeuRS</shortName>
    </alternativeName>
</protein>
<evidence type="ECO:0000256" key="3">
    <source>
        <dbReference type="ARBA" id="ARBA00022598"/>
    </source>
</evidence>
<dbReference type="Gene3D" id="2.20.28.290">
    <property type="match status" value="1"/>
</dbReference>
<keyword evidence="7 9" id="KW-0030">Aminoacyl-tRNA synthetase</keyword>
<dbReference type="KEGG" id="hmi:soil367_12010"/>
<evidence type="ECO:0000256" key="4">
    <source>
        <dbReference type="ARBA" id="ARBA00022741"/>
    </source>
</evidence>
<evidence type="ECO:0000256" key="6">
    <source>
        <dbReference type="ARBA" id="ARBA00022917"/>
    </source>
</evidence>
<dbReference type="SUPFAM" id="SSF50677">
    <property type="entry name" value="ValRS/IleRS/LeuRS editing domain"/>
    <property type="match status" value="1"/>
</dbReference>
<evidence type="ECO:0000259" key="12">
    <source>
        <dbReference type="Pfam" id="PF08264"/>
    </source>
</evidence>
<organism evidence="15 16">
    <name type="scientific">Hydrocarboniclastica marina</name>
    <dbReference type="NCBI Taxonomy" id="2259620"/>
    <lineage>
        <taxon>Bacteria</taxon>
        <taxon>Pseudomonadati</taxon>
        <taxon>Pseudomonadota</taxon>
        <taxon>Gammaproteobacteria</taxon>
        <taxon>Alteromonadales</taxon>
        <taxon>Alteromonadaceae</taxon>
        <taxon>Hydrocarboniclastica</taxon>
    </lineage>
</organism>
<feature type="domain" description="Aminoacyl-tRNA synthetase class Ia" evidence="11">
    <location>
        <begin position="620"/>
        <end position="660"/>
    </location>
</feature>
<dbReference type="InterPro" id="IPR013155">
    <property type="entry name" value="M/V/L/I-tRNA-synth_anticd-bd"/>
</dbReference>
<dbReference type="InterPro" id="IPR002302">
    <property type="entry name" value="Leu-tRNA-ligase"/>
</dbReference>
<keyword evidence="6 9" id="KW-0648">Protein biosynthesis</keyword>
<evidence type="ECO:0000256" key="9">
    <source>
        <dbReference type="HAMAP-Rule" id="MF_00049"/>
    </source>
</evidence>
<evidence type="ECO:0000259" key="11">
    <source>
        <dbReference type="Pfam" id="PF00133"/>
    </source>
</evidence>
<dbReference type="CDD" id="cd00812">
    <property type="entry name" value="LeuRS_core"/>
    <property type="match status" value="1"/>
</dbReference>
<dbReference type="CDD" id="cd07958">
    <property type="entry name" value="Anticodon_Ia_Leu_BEm"/>
    <property type="match status" value="1"/>
</dbReference>
<dbReference type="GO" id="GO:0002161">
    <property type="term" value="F:aminoacyl-tRNA deacylase activity"/>
    <property type="evidence" value="ECO:0007669"/>
    <property type="project" value="InterPro"/>
</dbReference>
<evidence type="ECO:0000313" key="15">
    <source>
        <dbReference type="EMBL" id="QCF26597.1"/>
    </source>
</evidence>
<dbReference type="Gene3D" id="3.10.20.590">
    <property type="match status" value="1"/>
</dbReference>
<feature type="domain" description="Aminoacyl-tRNA synthetase class Ia" evidence="11">
    <location>
        <begin position="417"/>
        <end position="572"/>
    </location>
</feature>
<evidence type="ECO:0000256" key="10">
    <source>
        <dbReference type="RuleBase" id="RU363035"/>
    </source>
</evidence>
<dbReference type="Pfam" id="PF00133">
    <property type="entry name" value="tRNA-synt_1"/>
    <property type="match status" value="2"/>
</dbReference>
<comment type="subcellular location">
    <subcellularLocation>
        <location evidence="9">Cytoplasm</location>
    </subcellularLocation>
</comment>
<feature type="domain" description="Methionyl/Valyl/Leucyl/Isoleucyl-tRNA synthetase anticodon-binding" evidence="12">
    <location>
        <begin position="701"/>
        <end position="822"/>
    </location>
</feature>
<feature type="domain" description="Leucyl-tRNA synthetase editing" evidence="14">
    <location>
        <begin position="221"/>
        <end position="403"/>
    </location>
</feature>
<dbReference type="PANTHER" id="PTHR43740:SF2">
    <property type="entry name" value="LEUCINE--TRNA LIGASE, MITOCHONDRIAL"/>
    <property type="match status" value="1"/>
</dbReference>
<evidence type="ECO:0000256" key="5">
    <source>
        <dbReference type="ARBA" id="ARBA00022840"/>
    </source>
</evidence>
<dbReference type="GO" id="GO:0005829">
    <property type="term" value="C:cytosol"/>
    <property type="evidence" value="ECO:0007669"/>
    <property type="project" value="TreeGrafter"/>
</dbReference>
<dbReference type="EMBL" id="CP031093">
    <property type="protein sequence ID" value="QCF26597.1"/>
    <property type="molecule type" value="Genomic_DNA"/>
</dbReference>
<dbReference type="PROSITE" id="PS00178">
    <property type="entry name" value="AA_TRNA_LIGASE_I"/>
    <property type="match status" value="1"/>
</dbReference>
<evidence type="ECO:0000313" key="16">
    <source>
        <dbReference type="Proteomes" id="UP000298049"/>
    </source>
</evidence>
<dbReference type="InterPro" id="IPR014729">
    <property type="entry name" value="Rossmann-like_a/b/a_fold"/>
</dbReference>
<dbReference type="InterPro" id="IPR009008">
    <property type="entry name" value="Val/Leu/Ile-tRNA-synth_edit"/>
</dbReference>
<dbReference type="InterPro" id="IPR001412">
    <property type="entry name" value="aa-tRNA-synth_I_CS"/>
</dbReference>
<dbReference type="FunFam" id="3.40.50.620:FF:000395">
    <property type="entry name" value="Leucine--tRNA ligase"/>
    <property type="match status" value="1"/>
</dbReference>
<evidence type="ECO:0000256" key="1">
    <source>
        <dbReference type="ARBA" id="ARBA00005594"/>
    </source>
</evidence>
<keyword evidence="2 9" id="KW-0963">Cytoplasm</keyword>
<evidence type="ECO:0000259" key="14">
    <source>
        <dbReference type="Pfam" id="PF13603"/>
    </source>
</evidence>
<comment type="similarity">
    <text evidence="1 9 10">Belongs to the class-I aminoacyl-tRNA synthetase family.</text>
</comment>
<evidence type="ECO:0000256" key="8">
    <source>
        <dbReference type="ARBA" id="ARBA00047469"/>
    </source>
</evidence>
<proteinExistence type="inferred from homology"/>
<dbReference type="HAMAP" id="MF_00049_B">
    <property type="entry name" value="Leu_tRNA_synth_B"/>
    <property type="match status" value="1"/>
</dbReference>
<dbReference type="GO" id="GO:0004823">
    <property type="term" value="F:leucine-tRNA ligase activity"/>
    <property type="evidence" value="ECO:0007669"/>
    <property type="project" value="UniProtKB-UniRule"/>
</dbReference>
<dbReference type="FunFam" id="3.40.50.620:FF:000124">
    <property type="entry name" value="Leucine--tRNA ligase"/>
    <property type="match status" value="1"/>
</dbReference>
<sequence length="862" mass="97909">MEEHYRPREVEQAAQKYWQENESFKVTEDPAKPKYYCLSMFPYPSGKLHMGHVRNYTIGDVISRYQRLLGKNVLQPMGWDAFGLPAENAAISNKTAPARWTYANIEYMKNQLQQLGFGYDWSRELATCKPEYYRWEQWFFTRLYEKGLVYKKMSTVNWDPVDQTVLANEQVVDGRGWRSGALVEQKEIPQWFIRITDYAEELLQDLDKLEDWPEQVKAMQRNWIGRSEGLELTFQLQDAGEALTVFTTRPDTLMGVSYMAVAPQHPLALKAAERSRDVADFIAENRNAGFAEADLATMEKKGIDTGYHAVHPITQEEIPVWIANFVLMSYGSGAVMSVPGHDERDHEFARKYGLPIKQVIAPRDGREIDIHEEPLTEKGLLVSSGAYSGMSSAEAFDAISARLEQEGIGQRKVNYRLRDWGVSRQRYWGAPIPMMTLEDGSEVCVPEDELPIRLPEDVEMDGVTSPIKSDPAWARASYHGQAATRETDTFDTFMESSWYYARYCSPGYQEGMLDPRAANYWLPVDQYIGGIEHAILHLLYSRFFHKLLRDVGLVESDEPFKRLLCQGMVLADTFYRESEDGGPKTWVSPKDVEVERDEKGRVVQAVHRDDGKPVLPAGISKMSKSKNNGIDPQSIIDQYGADTVRLFMIFAAPPEQSLEWSDSGVEGAYRFLRKLWRMVHDHAKDGVTVALNTSDLADRQKQLRRKTHETIAKVSDDISRRLTFNTAVAAVMELLNDIGRNEDTSDQARAVVQEALEAAVVLLSPITPHICHQLWQTLGHDEAVIDSRWPTVDESALTRDTLEIVLQVNGKLRSRVQVPADVSKATLEQLALEDENVQRFTEGKTVRKVIVVPGKLVNIVAN</sequence>